<keyword evidence="2" id="KW-1133">Transmembrane helix</keyword>
<reference evidence="3" key="1">
    <citation type="journal article" date="2020" name="mSystems">
        <title>Genome- and Community-Level Interaction Insights into Carbon Utilization and Element Cycling Functions of Hydrothermarchaeota in Hydrothermal Sediment.</title>
        <authorList>
            <person name="Zhou Z."/>
            <person name="Liu Y."/>
            <person name="Xu W."/>
            <person name="Pan J."/>
            <person name="Luo Z.H."/>
            <person name="Li M."/>
        </authorList>
    </citation>
    <scope>NUCLEOTIDE SEQUENCE [LARGE SCALE GENOMIC DNA]</scope>
    <source>
        <strain evidence="3">SpSt-479</strain>
    </source>
</reference>
<name>A0A7V2ZIY8_9BACT</name>
<gene>
    <name evidence="3" type="ORF">ENS31_05015</name>
</gene>
<keyword evidence="1" id="KW-0802">TPR repeat</keyword>
<sequence length="252" mass="29080">MKKIFLIIVIHLYLFPLFAQSSIDEVMKKANEFYVKGQFQEAINIYESLIHQGFEGTSLYYNLGNSYYRIGKIGFAILYYEKALKLSPDDEDILHNLQLAQLNVKDKIEALPAFFLFRIWESILAAFSVDGWTILSYSLFILFLFALGFYFFAKNIAQQRIAFYSFVIILLMFLLSVSLLIVKINQESKLKYGIVLNTSLIAKTSPDLQGRDAFVIHEGLKVKVEDKVDKWIKIRLEDGQIGWVEKDSIGII</sequence>
<dbReference type="PROSITE" id="PS50293">
    <property type="entry name" value="TPR_REGION"/>
    <property type="match status" value="1"/>
</dbReference>
<evidence type="ECO:0000256" key="2">
    <source>
        <dbReference type="SAM" id="Phobius"/>
    </source>
</evidence>
<accession>A0A7V2ZIY8</accession>
<keyword evidence="2" id="KW-0472">Membrane</keyword>
<dbReference type="EMBL" id="DSUJ01000008">
    <property type="protein sequence ID" value="HFI90879.1"/>
    <property type="molecule type" value="Genomic_DNA"/>
</dbReference>
<evidence type="ECO:0000256" key="1">
    <source>
        <dbReference type="PROSITE-ProRule" id="PRU00339"/>
    </source>
</evidence>
<organism evidence="3">
    <name type="scientific">Ignavibacterium album</name>
    <dbReference type="NCBI Taxonomy" id="591197"/>
    <lineage>
        <taxon>Bacteria</taxon>
        <taxon>Pseudomonadati</taxon>
        <taxon>Ignavibacteriota</taxon>
        <taxon>Ignavibacteria</taxon>
        <taxon>Ignavibacteriales</taxon>
        <taxon>Ignavibacteriaceae</taxon>
        <taxon>Ignavibacterium</taxon>
    </lineage>
</organism>
<feature type="repeat" description="TPR" evidence="1">
    <location>
        <begin position="57"/>
        <end position="90"/>
    </location>
</feature>
<evidence type="ECO:0000313" key="3">
    <source>
        <dbReference type="EMBL" id="HFI90879.1"/>
    </source>
</evidence>
<dbReference type="PROSITE" id="PS50005">
    <property type="entry name" value="TPR"/>
    <property type="match status" value="1"/>
</dbReference>
<dbReference type="SMART" id="SM00028">
    <property type="entry name" value="TPR"/>
    <property type="match status" value="1"/>
</dbReference>
<dbReference type="InterPro" id="IPR019734">
    <property type="entry name" value="TPR_rpt"/>
</dbReference>
<feature type="transmembrane region" description="Helical" evidence="2">
    <location>
        <begin position="134"/>
        <end position="152"/>
    </location>
</feature>
<feature type="transmembrane region" description="Helical" evidence="2">
    <location>
        <begin position="161"/>
        <end position="182"/>
    </location>
</feature>
<dbReference type="Gene3D" id="2.30.30.40">
    <property type="entry name" value="SH3 Domains"/>
    <property type="match status" value="1"/>
</dbReference>
<keyword evidence="2" id="KW-0812">Transmembrane</keyword>
<dbReference type="AlphaFoldDB" id="A0A7V2ZIY8"/>
<protein>
    <submittedName>
        <fullName evidence="3">Tetratricopeptide repeat protein</fullName>
    </submittedName>
</protein>
<dbReference type="Gene3D" id="1.25.40.10">
    <property type="entry name" value="Tetratricopeptide repeat domain"/>
    <property type="match status" value="1"/>
</dbReference>
<dbReference type="Pfam" id="PF00515">
    <property type="entry name" value="TPR_1"/>
    <property type="match status" value="1"/>
</dbReference>
<dbReference type="SUPFAM" id="SSF48452">
    <property type="entry name" value="TPR-like"/>
    <property type="match status" value="1"/>
</dbReference>
<dbReference type="InterPro" id="IPR011990">
    <property type="entry name" value="TPR-like_helical_dom_sf"/>
</dbReference>
<comment type="caution">
    <text evidence="3">The sequence shown here is derived from an EMBL/GenBank/DDBJ whole genome shotgun (WGS) entry which is preliminary data.</text>
</comment>
<proteinExistence type="predicted"/>